<evidence type="ECO:0000256" key="1">
    <source>
        <dbReference type="ARBA" id="ARBA00023015"/>
    </source>
</evidence>
<dbReference type="InterPro" id="IPR009057">
    <property type="entry name" value="Homeodomain-like_sf"/>
</dbReference>
<dbReference type="SUPFAM" id="SSF48498">
    <property type="entry name" value="Tetracyclin repressor-like, C-terminal domain"/>
    <property type="match status" value="1"/>
</dbReference>
<dbReference type="Proteomes" id="UP000199690">
    <property type="component" value="Unassembled WGS sequence"/>
</dbReference>
<dbReference type="SMR" id="A0A1H6DRA3"/>
<dbReference type="InterPro" id="IPR036271">
    <property type="entry name" value="Tet_transcr_reg_TetR-rel_C_sf"/>
</dbReference>
<evidence type="ECO:0000256" key="3">
    <source>
        <dbReference type="ARBA" id="ARBA00023163"/>
    </source>
</evidence>
<evidence type="ECO:0000313" key="9">
    <source>
        <dbReference type="Proteomes" id="UP000236729"/>
    </source>
</evidence>
<name>A0A1H6DRA3_9PSEU</name>
<dbReference type="Pfam" id="PF00440">
    <property type="entry name" value="TetR_N"/>
    <property type="match status" value="1"/>
</dbReference>
<dbReference type="PANTHER" id="PTHR47506">
    <property type="entry name" value="TRANSCRIPTIONAL REGULATORY PROTEIN"/>
    <property type="match status" value="1"/>
</dbReference>
<protein>
    <submittedName>
        <fullName evidence="6">Transcriptional regulator, TetR family</fullName>
    </submittedName>
</protein>
<feature type="DNA-binding region" description="H-T-H motif" evidence="4">
    <location>
        <begin position="35"/>
        <end position="54"/>
    </location>
</feature>
<dbReference type="SUPFAM" id="SSF46689">
    <property type="entry name" value="Homeodomain-like"/>
    <property type="match status" value="1"/>
</dbReference>
<proteinExistence type="predicted"/>
<reference evidence="6" key="2">
    <citation type="submission" date="2016-10" db="EMBL/GenBank/DDBJ databases">
        <authorList>
            <person name="de Groot N.N."/>
        </authorList>
    </citation>
    <scope>NUCLEOTIDE SEQUENCE [LARGE SCALE GENOMIC DNA]</scope>
    <source>
        <strain evidence="6">ATCC 20501</strain>
    </source>
</reference>
<sequence length="192" mass="20973">MAEVAELLEKLTPAGRRVLDVAAELFYAEGIHAVGVEAIAAGAGVTKKTLYACFGSKERLVTAYLVERDQRWREWVRNWVAERASGPRDELLAVFDALGAWMDRAGFRGCAFVNALAEMPEPDHPGRAVVIGQKRWMRDYFEELATLAEVAEPAQFADSALLLYEGATIVASADIPGAVEHARRTAEVLLAA</sequence>
<evidence type="ECO:0000259" key="5">
    <source>
        <dbReference type="PROSITE" id="PS50977"/>
    </source>
</evidence>
<evidence type="ECO:0000313" key="7">
    <source>
        <dbReference type="EMBL" id="SFE05216.1"/>
    </source>
</evidence>
<dbReference type="RefSeq" id="WP_177247667.1">
    <property type="nucleotide sequence ID" value="NZ_FNVB01000007.1"/>
</dbReference>
<evidence type="ECO:0000313" key="8">
    <source>
        <dbReference type="Proteomes" id="UP000199690"/>
    </source>
</evidence>
<evidence type="ECO:0000256" key="2">
    <source>
        <dbReference type="ARBA" id="ARBA00023125"/>
    </source>
</evidence>
<keyword evidence="2 4" id="KW-0238">DNA-binding</keyword>
<feature type="domain" description="HTH tetR-type" evidence="5">
    <location>
        <begin position="12"/>
        <end position="72"/>
    </location>
</feature>
<dbReference type="PANTHER" id="PTHR47506:SF1">
    <property type="entry name" value="HTH-TYPE TRANSCRIPTIONAL REGULATOR YJDC"/>
    <property type="match status" value="1"/>
</dbReference>
<dbReference type="EMBL" id="FNVB01000007">
    <property type="protein sequence ID" value="SEG87750.1"/>
    <property type="molecule type" value="Genomic_DNA"/>
</dbReference>
<evidence type="ECO:0000313" key="6">
    <source>
        <dbReference type="EMBL" id="SEG87750.1"/>
    </source>
</evidence>
<accession>A0A1I1XCQ8</accession>
<reference evidence="8 9" key="1">
    <citation type="submission" date="2016-10" db="EMBL/GenBank/DDBJ databases">
        <authorList>
            <person name="Varghese N."/>
            <person name="Submissions S."/>
        </authorList>
    </citation>
    <scope>NUCLEOTIDE SEQUENCE [LARGE SCALE GENOMIC DNA]</scope>
    <source>
        <strain evidence="9">ATCC 20501</strain>
        <strain evidence="7 8">CGMCC 4.3529</strain>
    </source>
</reference>
<organism evidence="6 9">
    <name type="scientific">Saccharopolyspora kobensis</name>
    <dbReference type="NCBI Taxonomy" id="146035"/>
    <lineage>
        <taxon>Bacteria</taxon>
        <taxon>Bacillati</taxon>
        <taxon>Actinomycetota</taxon>
        <taxon>Actinomycetes</taxon>
        <taxon>Pseudonocardiales</taxon>
        <taxon>Pseudonocardiaceae</taxon>
        <taxon>Saccharopolyspora</taxon>
    </lineage>
</organism>
<keyword evidence="8" id="KW-1185">Reference proteome</keyword>
<dbReference type="GO" id="GO:0003677">
    <property type="term" value="F:DNA binding"/>
    <property type="evidence" value="ECO:0007669"/>
    <property type="project" value="UniProtKB-UniRule"/>
</dbReference>
<evidence type="ECO:0000256" key="4">
    <source>
        <dbReference type="PROSITE-ProRule" id="PRU00335"/>
    </source>
</evidence>
<dbReference type="PRINTS" id="PR00455">
    <property type="entry name" value="HTHTETR"/>
</dbReference>
<dbReference type="InterPro" id="IPR001647">
    <property type="entry name" value="HTH_TetR"/>
</dbReference>
<dbReference type="PROSITE" id="PS50977">
    <property type="entry name" value="HTH_TETR_2"/>
    <property type="match status" value="1"/>
</dbReference>
<dbReference type="Proteomes" id="UP000236729">
    <property type="component" value="Unassembled WGS sequence"/>
</dbReference>
<dbReference type="AlphaFoldDB" id="A0A1H6DRA3"/>
<dbReference type="EMBL" id="FOME01000008">
    <property type="protein sequence ID" value="SFE05216.1"/>
    <property type="molecule type" value="Genomic_DNA"/>
</dbReference>
<dbReference type="Gene3D" id="1.10.357.10">
    <property type="entry name" value="Tetracycline Repressor, domain 2"/>
    <property type="match status" value="1"/>
</dbReference>
<accession>A0A1H6DRA3</accession>
<keyword evidence="1" id="KW-0805">Transcription regulation</keyword>
<keyword evidence="3" id="KW-0804">Transcription</keyword>
<gene>
    <name evidence="6" type="ORF">SAMN02982929_04841</name>
    <name evidence="7" type="ORF">SAMN05216506_108187</name>
</gene>